<dbReference type="EMBL" id="JBHUIV010000010">
    <property type="protein sequence ID" value="MFD2201252.1"/>
    <property type="molecule type" value="Genomic_DNA"/>
</dbReference>
<accession>A0ABW5B5R9</accession>
<evidence type="ECO:0000256" key="2">
    <source>
        <dbReference type="ARBA" id="ARBA00023125"/>
    </source>
</evidence>
<evidence type="ECO:0000259" key="4">
    <source>
        <dbReference type="PROSITE" id="PS50043"/>
    </source>
</evidence>
<dbReference type="PROSITE" id="PS00622">
    <property type="entry name" value="HTH_LUXR_1"/>
    <property type="match status" value="1"/>
</dbReference>
<evidence type="ECO:0000313" key="6">
    <source>
        <dbReference type="Proteomes" id="UP001597414"/>
    </source>
</evidence>
<dbReference type="SUPFAM" id="SSF46894">
    <property type="entry name" value="C-terminal effector domain of the bipartite response regulators"/>
    <property type="match status" value="1"/>
</dbReference>
<keyword evidence="1" id="KW-0805">Transcription regulation</keyword>
<dbReference type="PROSITE" id="PS50043">
    <property type="entry name" value="HTH_LUXR_2"/>
    <property type="match status" value="1"/>
</dbReference>
<dbReference type="PRINTS" id="PR00038">
    <property type="entry name" value="HTHLUXR"/>
</dbReference>
<keyword evidence="2" id="KW-0238">DNA-binding</keyword>
<protein>
    <submittedName>
        <fullName evidence="5">Response regulator transcription factor</fullName>
    </submittedName>
</protein>
<evidence type="ECO:0000256" key="1">
    <source>
        <dbReference type="ARBA" id="ARBA00023015"/>
    </source>
</evidence>
<sequence>MSFLCLSEAFGIQSEAIKTKIEQLQAELESFPDSFFALFWLYTHDFLYVSPSIEQVTGHPYPLFEKQGMVFFTSIIPPELIENIYQTMYSQAEKIQNHTDGIFADEFLHVKAAVFDTAKKRISVNYNAVLLDEKAFDPISYLVLCSWIDTRNKAEEDILLLENDIKNKLMEAKNYYFKANQARFQFLQNKNKISEREKEVALLLSQGYSTKNISDQLHISFNTVESHRKNLLQKLAAKNTAELVYKLNQV</sequence>
<dbReference type="RefSeq" id="WP_380801169.1">
    <property type="nucleotide sequence ID" value="NZ_JBHUIV010000010.1"/>
</dbReference>
<evidence type="ECO:0000256" key="3">
    <source>
        <dbReference type="ARBA" id="ARBA00023163"/>
    </source>
</evidence>
<feature type="domain" description="HTH luxR-type" evidence="4">
    <location>
        <begin position="186"/>
        <end position="250"/>
    </location>
</feature>
<proteinExistence type="predicted"/>
<gene>
    <name evidence="5" type="ORF">ACFSKV_06725</name>
</gene>
<dbReference type="PANTHER" id="PTHR44688">
    <property type="entry name" value="DNA-BINDING TRANSCRIPTIONAL ACTIVATOR DEVR_DOSR"/>
    <property type="match status" value="1"/>
</dbReference>
<dbReference type="PANTHER" id="PTHR44688:SF25">
    <property type="entry name" value="HTH LUXR-TYPE DOMAIN-CONTAINING PROTEIN"/>
    <property type="match status" value="1"/>
</dbReference>
<keyword evidence="3" id="KW-0804">Transcription</keyword>
<dbReference type="InterPro" id="IPR016032">
    <property type="entry name" value="Sig_transdc_resp-reg_C-effctor"/>
</dbReference>
<dbReference type="CDD" id="cd06170">
    <property type="entry name" value="LuxR_C_like"/>
    <property type="match status" value="1"/>
</dbReference>
<dbReference type="SMART" id="SM00421">
    <property type="entry name" value="HTH_LUXR"/>
    <property type="match status" value="1"/>
</dbReference>
<dbReference type="InterPro" id="IPR000792">
    <property type="entry name" value="Tscrpt_reg_LuxR_C"/>
</dbReference>
<evidence type="ECO:0000313" key="5">
    <source>
        <dbReference type="EMBL" id="MFD2201252.1"/>
    </source>
</evidence>
<dbReference type="InterPro" id="IPR036388">
    <property type="entry name" value="WH-like_DNA-bd_sf"/>
</dbReference>
<dbReference type="Proteomes" id="UP001597414">
    <property type="component" value="Unassembled WGS sequence"/>
</dbReference>
<dbReference type="Gene3D" id="1.10.10.10">
    <property type="entry name" value="Winged helix-like DNA-binding domain superfamily/Winged helix DNA-binding domain"/>
    <property type="match status" value="1"/>
</dbReference>
<organism evidence="5 6">
    <name type="scientific">Shivajiella indica</name>
    <dbReference type="NCBI Taxonomy" id="872115"/>
    <lineage>
        <taxon>Bacteria</taxon>
        <taxon>Pseudomonadati</taxon>
        <taxon>Bacteroidota</taxon>
        <taxon>Cytophagia</taxon>
        <taxon>Cytophagales</taxon>
        <taxon>Cyclobacteriaceae</taxon>
        <taxon>Shivajiella</taxon>
    </lineage>
</organism>
<reference evidence="6" key="1">
    <citation type="journal article" date="2019" name="Int. J. Syst. Evol. Microbiol.">
        <title>The Global Catalogue of Microorganisms (GCM) 10K type strain sequencing project: providing services to taxonomists for standard genome sequencing and annotation.</title>
        <authorList>
            <consortium name="The Broad Institute Genomics Platform"/>
            <consortium name="The Broad Institute Genome Sequencing Center for Infectious Disease"/>
            <person name="Wu L."/>
            <person name="Ma J."/>
        </authorList>
    </citation>
    <scope>NUCLEOTIDE SEQUENCE [LARGE SCALE GENOMIC DNA]</scope>
    <source>
        <strain evidence="6">KCTC 19812</strain>
    </source>
</reference>
<comment type="caution">
    <text evidence="5">The sequence shown here is derived from an EMBL/GenBank/DDBJ whole genome shotgun (WGS) entry which is preliminary data.</text>
</comment>
<name>A0ABW5B5R9_9BACT</name>
<keyword evidence="6" id="KW-1185">Reference proteome</keyword>
<dbReference type="Pfam" id="PF00196">
    <property type="entry name" value="GerE"/>
    <property type="match status" value="1"/>
</dbReference>